<dbReference type="Pfam" id="PF04909">
    <property type="entry name" value="Amidohydro_2"/>
    <property type="match status" value="1"/>
</dbReference>
<dbReference type="InterPro" id="IPR052350">
    <property type="entry name" value="Metallo-dep_Lactonases"/>
</dbReference>
<evidence type="ECO:0000313" key="3">
    <source>
        <dbReference type="EMBL" id="PVZ94566.1"/>
    </source>
</evidence>
<dbReference type="RefSeq" id="WP_116757077.1">
    <property type="nucleotide sequence ID" value="NZ_JBHUEX010000001.1"/>
</dbReference>
<name>A0A2V1HPP0_9MICO</name>
<dbReference type="PANTHER" id="PTHR43569">
    <property type="entry name" value="AMIDOHYDROLASE"/>
    <property type="match status" value="1"/>
</dbReference>
<dbReference type="InterPro" id="IPR032466">
    <property type="entry name" value="Metal_Hydrolase"/>
</dbReference>
<gene>
    <name evidence="3" type="ORF">DDQ50_12765</name>
</gene>
<dbReference type="GO" id="GO:0016787">
    <property type="term" value="F:hydrolase activity"/>
    <property type="evidence" value="ECO:0007669"/>
    <property type="project" value="InterPro"/>
</dbReference>
<comment type="caution">
    <text evidence="3">The sequence shown here is derived from an EMBL/GenBank/DDBJ whole genome shotgun (WGS) entry which is preliminary data.</text>
</comment>
<dbReference type="OrthoDB" id="5450317at2"/>
<dbReference type="Gene3D" id="3.20.20.140">
    <property type="entry name" value="Metal-dependent hydrolases"/>
    <property type="match status" value="1"/>
</dbReference>
<evidence type="ECO:0000256" key="1">
    <source>
        <dbReference type="ARBA" id="ARBA00038310"/>
    </source>
</evidence>
<dbReference type="AlphaFoldDB" id="A0A2V1HPP0"/>
<dbReference type="Proteomes" id="UP000244893">
    <property type="component" value="Unassembled WGS sequence"/>
</dbReference>
<accession>A0A2V1HPP0</accession>
<protein>
    <recommendedName>
        <fullName evidence="2">Amidohydrolase-related domain-containing protein</fullName>
    </recommendedName>
</protein>
<comment type="similarity">
    <text evidence="1">Belongs to the metallo-dependent hydrolases superfamily.</text>
</comment>
<proteinExistence type="inferred from homology"/>
<evidence type="ECO:0000313" key="4">
    <source>
        <dbReference type="Proteomes" id="UP000244893"/>
    </source>
</evidence>
<dbReference type="InterPro" id="IPR006680">
    <property type="entry name" value="Amidohydro-rel"/>
</dbReference>
<dbReference type="SUPFAM" id="SSF51556">
    <property type="entry name" value="Metallo-dependent hydrolases"/>
    <property type="match status" value="1"/>
</dbReference>
<dbReference type="EMBL" id="QEOP01000002">
    <property type="protein sequence ID" value="PVZ94566.1"/>
    <property type="molecule type" value="Genomic_DNA"/>
</dbReference>
<reference evidence="3 4" key="1">
    <citation type="submission" date="2018-05" db="EMBL/GenBank/DDBJ databases">
        <title>Amnibacterium sp. M8JJ-5, whole genome shotgun sequence.</title>
        <authorList>
            <person name="Tuo L."/>
        </authorList>
    </citation>
    <scope>NUCLEOTIDE SEQUENCE [LARGE SCALE GENOMIC DNA]</scope>
    <source>
        <strain evidence="3 4">M8JJ-5</strain>
    </source>
</reference>
<dbReference type="PANTHER" id="PTHR43569:SF2">
    <property type="entry name" value="AMIDOHYDROLASE-RELATED DOMAIN-CONTAINING PROTEIN"/>
    <property type="match status" value="1"/>
</dbReference>
<sequence>MTVTADTTATSDARDEAPLRIDAHAHVFLPAAESPRGVDELAPADRTAPLADYLGRLAAAGIDGAVLVPLDAHDDYVAASLAALPASFSAVAVASPAEQGRIGVDPVEAYLGRRVGFPFRALRTMWLGDPGAPIRDSPMWPVLARLEQDGVALWSYVGPDQTGLLDEVGRELPGLAVVLNHFGFAPHDMGVDEFARPRFVDPFPESELRRVEALARHPRFHLMFSGHYALSADPYPYADLAVPGRRLVAAFGTDRTMWGSDSPWIDRQPGYDATAGVVDIALPDLFPSERDDVLGGTVARLLSLTR</sequence>
<evidence type="ECO:0000259" key="2">
    <source>
        <dbReference type="Pfam" id="PF04909"/>
    </source>
</evidence>
<keyword evidence="4" id="KW-1185">Reference proteome</keyword>
<organism evidence="3 4">
    <name type="scientific">Amnibacterium flavum</name>
    <dbReference type="NCBI Taxonomy" id="2173173"/>
    <lineage>
        <taxon>Bacteria</taxon>
        <taxon>Bacillati</taxon>
        <taxon>Actinomycetota</taxon>
        <taxon>Actinomycetes</taxon>
        <taxon>Micrococcales</taxon>
        <taxon>Microbacteriaceae</taxon>
        <taxon>Amnibacterium</taxon>
    </lineage>
</organism>
<feature type="domain" description="Amidohydrolase-related" evidence="2">
    <location>
        <begin position="21"/>
        <end position="303"/>
    </location>
</feature>